<dbReference type="Pfam" id="PF13692">
    <property type="entry name" value="Glyco_trans_1_4"/>
    <property type="match status" value="1"/>
</dbReference>
<comment type="caution">
    <text evidence="2">The sequence shown here is derived from an EMBL/GenBank/DDBJ whole genome shotgun (WGS) entry which is preliminary data.</text>
</comment>
<dbReference type="CDD" id="cd03801">
    <property type="entry name" value="GT4_PimA-like"/>
    <property type="match status" value="1"/>
</dbReference>
<name>A0ABW1VS75_9GAMM</name>
<dbReference type="Proteomes" id="UP001596215">
    <property type="component" value="Unassembled WGS sequence"/>
</dbReference>
<keyword evidence="2" id="KW-0808">Transferase</keyword>
<dbReference type="EC" id="2.4.-.-" evidence="2"/>
<keyword evidence="3" id="KW-1185">Reference proteome</keyword>
<protein>
    <submittedName>
        <fullName evidence="2">Glycosyltransferase</fullName>
        <ecNumber evidence="2">2.4.-.-</ecNumber>
    </submittedName>
</protein>
<evidence type="ECO:0000313" key="2">
    <source>
        <dbReference type="EMBL" id="MFC6362732.1"/>
    </source>
</evidence>
<dbReference type="Pfam" id="PF00535">
    <property type="entry name" value="Glycos_transf_2"/>
    <property type="match status" value="1"/>
</dbReference>
<feature type="domain" description="Glycosyltransferase 2-like" evidence="1">
    <location>
        <begin position="183"/>
        <end position="309"/>
    </location>
</feature>
<evidence type="ECO:0000259" key="1">
    <source>
        <dbReference type="Pfam" id="PF00535"/>
    </source>
</evidence>
<dbReference type="PANTHER" id="PTHR43179:SF7">
    <property type="entry name" value="RHAMNOSYLTRANSFERASE WBBL"/>
    <property type="match status" value="1"/>
</dbReference>
<dbReference type="PANTHER" id="PTHR43179">
    <property type="entry name" value="RHAMNOSYLTRANSFERASE WBBL"/>
    <property type="match status" value="1"/>
</dbReference>
<organism evidence="2 3">
    <name type="scientific">Tatumella punctata</name>
    <dbReference type="NCBI Taxonomy" id="399969"/>
    <lineage>
        <taxon>Bacteria</taxon>
        <taxon>Pseudomonadati</taxon>
        <taxon>Pseudomonadota</taxon>
        <taxon>Gammaproteobacteria</taxon>
        <taxon>Enterobacterales</taxon>
        <taxon>Erwiniaceae</taxon>
        <taxon>Tatumella</taxon>
    </lineage>
</organism>
<accession>A0ABW1VS75</accession>
<dbReference type="Gene3D" id="3.90.550.10">
    <property type="entry name" value="Spore Coat Polysaccharide Biosynthesis Protein SpsA, Chain A"/>
    <property type="match status" value="1"/>
</dbReference>
<dbReference type="GO" id="GO:0016757">
    <property type="term" value="F:glycosyltransferase activity"/>
    <property type="evidence" value="ECO:0007669"/>
    <property type="project" value="UniProtKB-KW"/>
</dbReference>
<gene>
    <name evidence="2" type="ORF">ACFP73_11600</name>
</gene>
<reference evidence="3" key="1">
    <citation type="journal article" date="2019" name="Int. J. Syst. Evol. Microbiol.">
        <title>The Global Catalogue of Microorganisms (GCM) 10K type strain sequencing project: providing services to taxonomists for standard genome sequencing and annotation.</title>
        <authorList>
            <consortium name="The Broad Institute Genomics Platform"/>
            <consortium name="The Broad Institute Genome Sequencing Center for Infectious Disease"/>
            <person name="Wu L."/>
            <person name="Ma J."/>
        </authorList>
    </citation>
    <scope>NUCLEOTIDE SEQUENCE [LARGE SCALE GENOMIC DNA]</scope>
    <source>
        <strain evidence="3">CGMCC 4.1530</strain>
    </source>
</reference>
<sequence>MSRVKDNRLEAKNAESESDKEIINKLSSDNDDCLTKLRLLNEKNEVLVAELLEANSSLQREKELTALITSSKTWRYTQFIRDSIVSVRSMLRTLHPKINKYARENGRAIFYKIPLSYDKKIKTVYFMYRHAGGLFNGIPNYEIWKSAQNRKDIPLEVNGDDNIDIHNLLEVTALPYFEKPLVSIVIPTYGNLELTLKCVNSIANNQPKCPFEVIVVEDCSGDNEIDKLEKVEGLIYKKNEKNLGFLLSCNNSVDYARGEFFYLLNNDTLVTENWLDAMLKVFETHADCGMVGSKLVYPDGRLQEAGGIMWQDGSAWNFGRLSDPNLPEFNYLREVDYCSGASILLKTAVFKELGRFDKRYLPAYCEDSDLAFSIRNAGLKVFYQPESVIIHFEGLSHGTDTGTGIKSYQIDNQKKFREKWSEQLASEHFKNAEHVFQARDRSRSKKTILVIDHYVPQPDKDAGSRTMIHMIKMFLSQGLNVKFWPQNLWYDPVYTPQLQAMGVEVFYGFEFVGKFESWVENNKDYLDFVLLSRPYVALEFIDAIKRHSEAELLYYGHDMHHLRIQDQMKFEGKTDKLVADYKKMYKMETKVWEMVDIIYYPSPSETEVVKNYLAKNNLSGQAMTTPMNAFANFTENASENLSLRRDILFVAGFGHPPNQDGALWFVDNVWPSVKNENPDIRLLLVGSNPTEKVLNLASDSILVTGFVSDLELENYYSCSRVAVAPLLYGAGVKGKVVEAMKFGIPIVTTSVGIQGLTQDKDIICFEDDPAMFARRINQIIREDIIWEKYSQNQTLYVKENFSEEAMNKAFSILTQ</sequence>
<dbReference type="InterPro" id="IPR029044">
    <property type="entry name" value="Nucleotide-diphossugar_trans"/>
</dbReference>
<dbReference type="SUPFAM" id="SSF53756">
    <property type="entry name" value="UDP-Glycosyltransferase/glycogen phosphorylase"/>
    <property type="match status" value="1"/>
</dbReference>
<dbReference type="RefSeq" id="WP_343876663.1">
    <property type="nucleotide sequence ID" value="NZ_BAAAFW010000014.1"/>
</dbReference>
<dbReference type="InterPro" id="IPR001173">
    <property type="entry name" value="Glyco_trans_2-like"/>
</dbReference>
<dbReference type="EMBL" id="JBHSUC010000014">
    <property type="protein sequence ID" value="MFC6362732.1"/>
    <property type="molecule type" value="Genomic_DNA"/>
</dbReference>
<dbReference type="SUPFAM" id="SSF53448">
    <property type="entry name" value="Nucleotide-diphospho-sugar transferases"/>
    <property type="match status" value="1"/>
</dbReference>
<evidence type="ECO:0000313" key="3">
    <source>
        <dbReference type="Proteomes" id="UP001596215"/>
    </source>
</evidence>
<dbReference type="CDD" id="cd04186">
    <property type="entry name" value="GT_2_like_c"/>
    <property type="match status" value="1"/>
</dbReference>
<dbReference type="Gene3D" id="3.40.50.2000">
    <property type="entry name" value="Glycogen Phosphorylase B"/>
    <property type="match status" value="1"/>
</dbReference>
<proteinExistence type="predicted"/>
<keyword evidence="2" id="KW-0328">Glycosyltransferase</keyword>